<protein>
    <recommendedName>
        <fullName evidence="4">Cellulase (Glycosyl hydrolase family 5)</fullName>
    </recommendedName>
</protein>
<evidence type="ECO:0008006" key="4">
    <source>
        <dbReference type="Google" id="ProtNLM"/>
    </source>
</evidence>
<feature type="chain" id="PRO_5015458170" description="Cellulase (Glycosyl hydrolase family 5)" evidence="1">
    <location>
        <begin position="16"/>
        <end position="1091"/>
    </location>
</feature>
<organism evidence="2 3">
    <name type="scientific">Victivallis vadensis</name>
    <dbReference type="NCBI Taxonomy" id="172901"/>
    <lineage>
        <taxon>Bacteria</taxon>
        <taxon>Pseudomonadati</taxon>
        <taxon>Lentisphaerota</taxon>
        <taxon>Lentisphaeria</taxon>
        <taxon>Victivallales</taxon>
        <taxon>Victivallaceae</taxon>
        <taxon>Victivallis</taxon>
    </lineage>
</organism>
<proteinExistence type="predicted"/>
<keyword evidence="1" id="KW-0732">Signal</keyword>
<dbReference type="InterPro" id="IPR017853">
    <property type="entry name" value="GH"/>
</dbReference>
<dbReference type="Proteomes" id="UP000245959">
    <property type="component" value="Unassembled WGS sequence"/>
</dbReference>
<evidence type="ECO:0000256" key="1">
    <source>
        <dbReference type="SAM" id="SignalP"/>
    </source>
</evidence>
<feature type="signal peptide" evidence="1">
    <location>
        <begin position="1"/>
        <end position="15"/>
    </location>
</feature>
<dbReference type="SUPFAM" id="SSF51445">
    <property type="entry name" value="(Trans)glycosidases"/>
    <property type="match status" value="1"/>
</dbReference>
<accession>A0A2U1ATV2</accession>
<reference evidence="2 3" key="1">
    <citation type="submission" date="2018-04" db="EMBL/GenBank/DDBJ databases">
        <title>Genomic Encyclopedia of Type Strains, Phase IV (KMG-IV): sequencing the most valuable type-strain genomes for metagenomic binning, comparative biology and taxonomic classification.</title>
        <authorList>
            <person name="Goeker M."/>
        </authorList>
    </citation>
    <scope>NUCLEOTIDE SEQUENCE [LARGE SCALE GENOMIC DNA]</scope>
    <source>
        <strain evidence="2 3">DSM 14823</strain>
    </source>
</reference>
<gene>
    <name evidence="2" type="ORF">C8D82_11954</name>
</gene>
<name>A0A2U1ATV2_9BACT</name>
<evidence type="ECO:0000313" key="2">
    <source>
        <dbReference type="EMBL" id="PVY39813.1"/>
    </source>
</evidence>
<dbReference type="Gene3D" id="3.20.20.80">
    <property type="entry name" value="Glycosidases"/>
    <property type="match status" value="1"/>
</dbReference>
<dbReference type="EMBL" id="QEKH01000019">
    <property type="protein sequence ID" value="PVY39813.1"/>
    <property type="molecule type" value="Genomic_DNA"/>
</dbReference>
<evidence type="ECO:0000313" key="3">
    <source>
        <dbReference type="Proteomes" id="UP000245959"/>
    </source>
</evidence>
<sequence>MKTLLALLWLPAAAAAGILELTPGGSLKIDGTATLGLAHYTAKNWTSQTRHADSWRPERDGNTFRGGWKLRGEPTPVRCELHIEQPAPEHWHLTWSLKAAKPVETQTLAVQLELPVEAEPPATLAGKPVWIGGKTASFPKEPAADGTVFRGNGTELPVEAEPPATLAGKPVWIGGKTASFPKEPAADGTVFRGNGTELRLPLRDGLLTLKTERETEIRLLDFRVWNSPTYAVRFSLPFDRAGAFQEAEFSLEAKFEPWRIEPVDLTAACNMGFRDETAGDGRGGWTDQGPEHDLRDLKPGELRQGPFRFSLTEHCVVLGRNFPKRATIPMGGKTVRRLYLVHAAAWPPPAGTELGRIHCRFTDGGSAEIPVTAGTDVDNWWNGSTLANAPVIWSSERAGWFARLGMAAFAIPARPLQSVGFTVTGQGMWMVAAASVSPDEIPLTRYENEIVRPGADWRPFPVDPEVQAGSALDFSFLLEPPDSKPERVVAHGGELRLEKSGRPIRFYGTNLGYTANYMSHQEADRLSERFRRIGYNAVRLHLFDRDLVKRGAGSSTKLDPEQLDKLDYFAYALQRRGIRFTIDLFSGRPWQRGEFKALPEFTSDRDYKLGVILYPEMRDNLKAFSRALLGHRNPYTGSRWAQEPSLLLVNLVNENTPLHQIRMISGPLREAFDRKFDAWRREHPGSPDREREYRRFLGELYREFYNDMKTFLRKLGVTAPLTDQNYIASPNAAADRALLDVVDLHLYGDHPEYPGRPWQPPARFGNRSQLARRLKAPLELAPARLFGKPFMVTEFDICYPNEFRSEGAVLFGAFAAQQGWSGLFRFDYAGHHRGLFGKPDLRCFETAHDPVRMLSERIGLAAFLRGDVATAREKFEIAVASDCMGSYLPTYPDEYEQLALHGRVGTVLADANAGPAAPGPVRPGELAADYAAGTFRMVTPRSEAAVLPEKQALAGAVLRVRAERSFATVAAIALDDRPLAESDRILLLHLTDNRLEGMEFKSGHGLTIYRDGSGRMLGRKGTASFALALPEKTWKLHALDCSGRRLAEIPFRREQGELRFTADTFQVPDQVVFAYELTAQRRRNSARPVTR</sequence>
<dbReference type="GeneID" id="78295869"/>
<comment type="caution">
    <text evidence="2">The sequence shown here is derived from an EMBL/GenBank/DDBJ whole genome shotgun (WGS) entry which is preliminary data.</text>
</comment>
<dbReference type="AlphaFoldDB" id="A0A2U1ATV2"/>
<keyword evidence="3" id="KW-1185">Reference proteome</keyword>
<dbReference type="OrthoDB" id="9762066at2"/>
<dbReference type="RefSeq" id="WP_116884577.1">
    <property type="nucleotide sequence ID" value="NZ_CABMMC010000004.1"/>
</dbReference>